<evidence type="ECO:0000313" key="3">
    <source>
        <dbReference type="Proteomes" id="UP001607303"/>
    </source>
</evidence>
<gene>
    <name evidence="2" type="ORF">V1477_013566</name>
</gene>
<organism evidence="2 3">
    <name type="scientific">Vespula maculifrons</name>
    <name type="common">Eastern yellow jacket</name>
    <name type="synonym">Wasp</name>
    <dbReference type="NCBI Taxonomy" id="7453"/>
    <lineage>
        <taxon>Eukaryota</taxon>
        <taxon>Metazoa</taxon>
        <taxon>Ecdysozoa</taxon>
        <taxon>Arthropoda</taxon>
        <taxon>Hexapoda</taxon>
        <taxon>Insecta</taxon>
        <taxon>Pterygota</taxon>
        <taxon>Neoptera</taxon>
        <taxon>Endopterygota</taxon>
        <taxon>Hymenoptera</taxon>
        <taxon>Apocrita</taxon>
        <taxon>Aculeata</taxon>
        <taxon>Vespoidea</taxon>
        <taxon>Vespidae</taxon>
        <taxon>Vespinae</taxon>
        <taxon>Vespula</taxon>
    </lineage>
</organism>
<evidence type="ECO:0000313" key="2">
    <source>
        <dbReference type="EMBL" id="KAL2734848.1"/>
    </source>
</evidence>
<proteinExistence type="predicted"/>
<evidence type="ECO:0000256" key="1">
    <source>
        <dbReference type="SAM" id="MobiDB-lite"/>
    </source>
</evidence>
<dbReference type="Proteomes" id="UP001607303">
    <property type="component" value="Unassembled WGS sequence"/>
</dbReference>
<name>A0ABD2BPY3_VESMC</name>
<reference evidence="2 3" key="1">
    <citation type="journal article" date="2024" name="Ann. Entomol. Soc. Am.">
        <title>Genomic analyses of the southern and eastern yellowjacket wasps (Hymenoptera: Vespidae) reveal evolutionary signatures of social life.</title>
        <authorList>
            <person name="Catto M.A."/>
            <person name="Caine P.B."/>
            <person name="Orr S.E."/>
            <person name="Hunt B.G."/>
            <person name="Goodisman M.A.D."/>
        </authorList>
    </citation>
    <scope>NUCLEOTIDE SEQUENCE [LARGE SCALE GENOMIC DNA]</scope>
    <source>
        <strain evidence="2">232</strain>
        <tissue evidence="2">Head and thorax</tissue>
    </source>
</reference>
<keyword evidence="3" id="KW-1185">Reference proteome</keyword>
<feature type="region of interest" description="Disordered" evidence="1">
    <location>
        <begin position="193"/>
        <end position="220"/>
    </location>
</feature>
<accession>A0ABD2BPY3</accession>
<protein>
    <submittedName>
        <fullName evidence="2">Uncharacterized protein</fullName>
    </submittedName>
</protein>
<dbReference type="EMBL" id="JAYRBN010000070">
    <property type="protein sequence ID" value="KAL2734848.1"/>
    <property type="molecule type" value="Genomic_DNA"/>
</dbReference>
<comment type="caution">
    <text evidence="2">The sequence shown here is derived from an EMBL/GenBank/DDBJ whole genome shotgun (WGS) entry which is preliminary data.</text>
</comment>
<sequence>MALAVSRLTRRAVPFSRNYRYVVRAYNSWRVGDDSLKKKLRTGIGILTAGSLIFILTQKYSRVNVVHALKSRKKGKLHKPNLNYHINKISHIHLNLEISLKSYFRCQLYPSCKCFFKLVVDGMYQRRLPVVFLTIEGGHHKFYRTSHLKCSEWDLRTVVRGRGEGGGGSIHGERITPTILELGCNSDDGDDDDDCNGVDGEQQKSTLSRAHKSHEDEMKIESGGEGIESTVRFREESDARYIGFYRLTTRTRTRTTSLFLRRITLRTRLIWVWVWVWECKLCTNDECIFIRIKV</sequence>
<dbReference type="AlphaFoldDB" id="A0ABD2BPY3"/>